<name>A0ABR3QCS9_9TREE</name>
<keyword evidence="2" id="KW-1185">Reference proteome</keyword>
<proteinExistence type="predicted"/>
<dbReference type="RefSeq" id="XP_069212256.1">
    <property type="nucleotide sequence ID" value="XM_069348712.1"/>
</dbReference>
<organism evidence="1 2">
    <name type="scientific">Vanrija albida</name>
    <dbReference type="NCBI Taxonomy" id="181172"/>
    <lineage>
        <taxon>Eukaryota</taxon>
        <taxon>Fungi</taxon>
        <taxon>Dikarya</taxon>
        <taxon>Basidiomycota</taxon>
        <taxon>Agaricomycotina</taxon>
        <taxon>Tremellomycetes</taxon>
        <taxon>Trichosporonales</taxon>
        <taxon>Trichosporonaceae</taxon>
        <taxon>Vanrija</taxon>
    </lineage>
</organism>
<comment type="caution">
    <text evidence="1">The sequence shown here is derived from an EMBL/GenBank/DDBJ whole genome shotgun (WGS) entry which is preliminary data.</text>
</comment>
<accession>A0ABR3QCS9</accession>
<dbReference type="Proteomes" id="UP001565368">
    <property type="component" value="Unassembled WGS sequence"/>
</dbReference>
<reference evidence="1 2" key="1">
    <citation type="submission" date="2023-08" db="EMBL/GenBank/DDBJ databases">
        <title>Annotated Genome Sequence of Vanrija albida AlHP1.</title>
        <authorList>
            <person name="Herzog R."/>
        </authorList>
    </citation>
    <scope>NUCLEOTIDE SEQUENCE [LARGE SCALE GENOMIC DNA]</scope>
    <source>
        <strain evidence="1 2">AlHP1</strain>
    </source>
</reference>
<gene>
    <name evidence="1" type="ORF">Q8F55_000056</name>
</gene>
<protein>
    <submittedName>
        <fullName evidence="1">Uncharacterized protein</fullName>
    </submittedName>
</protein>
<sequence>MPAQIDHTAFPDLMDGIVAAASPSVLLVLRSTSKEFQERVDRLLSHAALVPSQGAHSPVLAVPTNPGRHLPYLVNRVNTLDLMTMPPSDFTVAPFNRLHTIRRANGGWDASGIRRSRSIRTVVEFVDIRQWLDAVPVGMQRPKVFLFLSLPIYNLSCVIVHIKYDPTLLTHLLLTQIEFLGLRAASGSNFTIVLWPTPSENNAPINRSIGFLRNILRALTDSTRVTNVTVTIVGLESAPKRQRLSSHKIDDYRSRLTNGNAALANAFRLISLEQWWKELGDEKDTLGVWPQAALPPPPASTAETVG</sequence>
<evidence type="ECO:0000313" key="1">
    <source>
        <dbReference type="EMBL" id="KAL1412312.1"/>
    </source>
</evidence>
<dbReference type="GeneID" id="95981099"/>
<dbReference type="EMBL" id="JBBXJM010000001">
    <property type="protein sequence ID" value="KAL1412312.1"/>
    <property type="molecule type" value="Genomic_DNA"/>
</dbReference>
<evidence type="ECO:0000313" key="2">
    <source>
        <dbReference type="Proteomes" id="UP001565368"/>
    </source>
</evidence>